<dbReference type="SUPFAM" id="SSF54106">
    <property type="entry name" value="LysM domain"/>
    <property type="match status" value="1"/>
</dbReference>
<dbReference type="KEGG" id="pmaw:MACH26_00200"/>
<reference evidence="3" key="1">
    <citation type="submission" date="2023-01" db="EMBL/GenBank/DDBJ databases">
        <title>Complete genome sequence of Planctobacterium marinum strain Dej080120_11.</title>
        <authorList>
            <person name="Ueki S."/>
            <person name="Maruyama F."/>
        </authorList>
    </citation>
    <scope>NUCLEOTIDE SEQUENCE</scope>
    <source>
        <strain evidence="3">Dej080120_11</strain>
    </source>
</reference>
<protein>
    <recommendedName>
        <fullName evidence="2">LysM domain-containing protein</fullName>
    </recommendedName>
</protein>
<dbReference type="EMBL" id="AP027272">
    <property type="protein sequence ID" value="BDX04499.1"/>
    <property type="molecule type" value="Genomic_DNA"/>
</dbReference>
<evidence type="ECO:0000259" key="2">
    <source>
        <dbReference type="PROSITE" id="PS51782"/>
    </source>
</evidence>
<dbReference type="InterPro" id="IPR018392">
    <property type="entry name" value="LysM"/>
</dbReference>
<dbReference type="RefSeq" id="WP_338290266.1">
    <property type="nucleotide sequence ID" value="NZ_AP027272.1"/>
</dbReference>
<name>A0AA48HMC6_9ALTE</name>
<dbReference type="PANTHER" id="PTHR34700:SF8">
    <property type="entry name" value="POTASSIUM BINDING PROTEIN KBP"/>
    <property type="match status" value="1"/>
</dbReference>
<feature type="signal peptide" evidence="1">
    <location>
        <begin position="1"/>
        <end position="20"/>
    </location>
</feature>
<dbReference type="InterPro" id="IPR052196">
    <property type="entry name" value="Bact_Kbp"/>
</dbReference>
<gene>
    <name evidence="3" type="ORF">MACH26_00200</name>
</gene>
<feature type="domain" description="LysM" evidence="2">
    <location>
        <begin position="29"/>
        <end position="77"/>
    </location>
</feature>
<dbReference type="PROSITE" id="PS51782">
    <property type="entry name" value="LYSM"/>
    <property type="match status" value="1"/>
</dbReference>
<accession>A0AA48HMC6</accession>
<dbReference type="InterPro" id="IPR036779">
    <property type="entry name" value="LysM_dom_sf"/>
</dbReference>
<dbReference type="PANTHER" id="PTHR34700">
    <property type="entry name" value="POTASSIUM BINDING PROTEIN KBP"/>
    <property type="match status" value="1"/>
</dbReference>
<dbReference type="AlphaFoldDB" id="A0AA48HMC6"/>
<evidence type="ECO:0000256" key="1">
    <source>
        <dbReference type="SAM" id="SignalP"/>
    </source>
</evidence>
<evidence type="ECO:0000313" key="4">
    <source>
        <dbReference type="Proteomes" id="UP001333710"/>
    </source>
</evidence>
<sequence>MKFRIFSLVLLFLISFSALSVEIKASAPEVYVVKKGDTLWQIAGMYLDKPWNWPLLWQKNTQIVNPHLIYPGDTLMLVRNEQGQPALTMVRNEKRQLSLSPKAIRQLKKPDPIPTLSWSIIETHIRNDLVMEKAIYDAQPYLLGDREGAVRFAHTDIVLGKQGGFKPETFQVVRAHSELLSPEGESLGFLVKHVATAEPIETQLDTEMLVRIKGADQEIKQGDRLIPLEQRAQNLQVEMSPAVSQKGNIITSLQDRSLLGKYDTVVVDLGYEEVQAGTVMGVYLQGPDIIDADPLSYDEDEVSLLTFHSESGRIQQPAVKVGEMVIFKTFAKVSYGLITSSTSVIRKGAIVAKP</sequence>
<dbReference type="Pfam" id="PF01476">
    <property type="entry name" value="LysM"/>
    <property type="match status" value="1"/>
</dbReference>
<keyword evidence="4" id="KW-1185">Reference proteome</keyword>
<dbReference type="Proteomes" id="UP001333710">
    <property type="component" value="Chromosome"/>
</dbReference>
<evidence type="ECO:0000313" key="3">
    <source>
        <dbReference type="EMBL" id="BDX04499.1"/>
    </source>
</evidence>
<dbReference type="Gene3D" id="3.10.350.10">
    <property type="entry name" value="LysM domain"/>
    <property type="match status" value="1"/>
</dbReference>
<feature type="chain" id="PRO_5041206660" description="LysM domain-containing protein" evidence="1">
    <location>
        <begin position="21"/>
        <end position="354"/>
    </location>
</feature>
<keyword evidence="1" id="KW-0732">Signal</keyword>
<dbReference type="CDD" id="cd00118">
    <property type="entry name" value="LysM"/>
    <property type="match status" value="1"/>
</dbReference>
<proteinExistence type="predicted"/>
<organism evidence="3 4">
    <name type="scientific">Planctobacterium marinum</name>
    <dbReference type="NCBI Taxonomy" id="1631968"/>
    <lineage>
        <taxon>Bacteria</taxon>
        <taxon>Pseudomonadati</taxon>
        <taxon>Pseudomonadota</taxon>
        <taxon>Gammaproteobacteria</taxon>
        <taxon>Alteromonadales</taxon>
        <taxon>Alteromonadaceae</taxon>
        <taxon>Planctobacterium</taxon>
    </lineage>
</organism>